<reference evidence="1 2" key="1">
    <citation type="submission" date="2016-10" db="EMBL/GenBank/DDBJ databases">
        <title>The genome sequence of Colletotrichum fioriniae PJ7.</title>
        <authorList>
            <person name="Baroncelli R."/>
        </authorList>
    </citation>
    <scope>NUCLEOTIDE SEQUENCE [LARGE SCALE GENOMIC DNA]</scope>
    <source>
        <strain evidence="1 2">Tom-12</strain>
    </source>
</reference>
<dbReference type="EMBL" id="MLFU01000022">
    <property type="protein sequence ID" value="KAK1498466.1"/>
    <property type="molecule type" value="Genomic_DNA"/>
</dbReference>
<dbReference type="GeneID" id="85407458"/>
<evidence type="ECO:0000313" key="1">
    <source>
        <dbReference type="EMBL" id="KAK1498466.1"/>
    </source>
</evidence>
<gene>
    <name evidence="1" type="ORF">CTAM01_07195</name>
</gene>
<dbReference type="Proteomes" id="UP001227543">
    <property type="component" value="Unassembled WGS sequence"/>
</dbReference>
<keyword evidence="2" id="KW-1185">Reference proteome</keyword>
<organism evidence="1 2">
    <name type="scientific">Colletotrichum tamarilloi</name>
    <dbReference type="NCBI Taxonomy" id="1209934"/>
    <lineage>
        <taxon>Eukaryota</taxon>
        <taxon>Fungi</taxon>
        <taxon>Dikarya</taxon>
        <taxon>Ascomycota</taxon>
        <taxon>Pezizomycotina</taxon>
        <taxon>Sordariomycetes</taxon>
        <taxon>Hypocreomycetidae</taxon>
        <taxon>Glomerellales</taxon>
        <taxon>Glomerellaceae</taxon>
        <taxon>Colletotrichum</taxon>
        <taxon>Colletotrichum acutatum species complex</taxon>
    </lineage>
</organism>
<dbReference type="RefSeq" id="XP_060381958.1">
    <property type="nucleotide sequence ID" value="XM_060523220.1"/>
</dbReference>
<protein>
    <submittedName>
        <fullName evidence="1">Uncharacterized protein</fullName>
    </submittedName>
</protein>
<name>A0ABQ9R931_9PEZI</name>
<accession>A0ABQ9R931</accession>
<proteinExistence type="predicted"/>
<sequence>MVRRNAGRILLPTASTNSVCFTWVFVPSPVHKPKTIPVSLKVKGWCSSKLSQARLSSTAQTGQLPSKLPDDFLPHLFSLASLHRTPRLFIRHPSPNKRTRHLIILLSSSIKRALLPRGPPHFPFSCGMGNWSFFIKASRTRKHPGGRIRRSSSLWAR</sequence>
<evidence type="ECO:0000313" key="2">
    <source>
        <dbReference type="Proteomes" id="UP001227543"/>
    </source>
</evidence>
<comment type="caution">
    <text evidence="1">The sequence shown here is derived from an EMBL/GenBank/DDBJ whole genome shotgun (WGS) entry which is preliminary data.</text>
</comment>